<reference evidence="1 2" key="1">
    <citation type="submission" date="2023-11" db="EMBL/GenBank/DDBJ databases">
        <title>A Novel Polar Bacteriovorax (B. antarcticus) Isolated from the Biocrust in Antarctica.</title>
        <authorList>
            <person name="Mun W."/>
            <person name="Choi S.Y."/>
            <person name="Mitchell R.J."/>
        </authorList>
    </citation>
    <scope>NUCLEOTIDE SEQUENCE [LARGE SCALE GENOMIC DNA]</scope>
    <source>
        <strain evidence="1 2">PP10</strain>
    </source>
</reference>
<accession>A0ABU5VYC5</accession>
<gene>
    <name evidence="1" type="ORF">SHI21_17125</name>
</gene>
<dbReference type="Proteomes" id="UP001302274">
    <property type="component" value="Unassembled WGS sequence"/>
</dbReference>
<organism evidence="1 2">
    <name type="scientific">Bacteriovorax antarcticus</name>
    <dbReference type="NCBI Taxonomy" id="3088717"/>
    <lineage>
        <taxon>Bacteria</taxon>
        <taxon>Pseudomonadati</taxon>
        <taxon>Bdellovibrionota</taxon>
        <taxon>Bacteriovoracia</taxon>
        <taxon>Bacteriovoracales</taxon>
        <taxon>Bacteriovoracaceae</taxon>
        <taxon>Bacteriovorax</taxon>
    </lineage>
</organism>
<sequence>MTLDQRIQRSQENFEKTSRELSLMRSEIQHRISQKTKEKEAANKFADDRNKVGKEVVAQQRLLIVENFSSGGTFLDNEMNNLTRKESNRLFIKEFDIFSRKLFSISNDLPANFKIATKFNTIEAGAKFKIVDFLIPENQRNQFYVLKDGSNKEYEITATKFQEYFEIKPLVKDEDYLVAKYLKKTTPEMLKSNQGIKALFCALVRDYRKKKTERKNEGLIIKNLELDDAKIKEYILTTKEFTVNSFNSFKPAYDFSYDEPLIIIDENLSKKLCFGTYFKDKNSFIGAFYFMPAMIEGNWKF</sequence>
<dbReference type="EMBL" id="JAYGJQ010000002">
    <property type="protein sequence ID" value="MEA9357957.1"/>
    <property type="molecule type" value="Genomic_DNA"/>
</dbReference>
<proteinExistence type="predicted"/>
<dbReference type="RefSeq" id="WP_323578157.1">
    <property type="nucleotide sequence ID" value="NZ_JAYGJQ010000002.1"/>
</dbReference>
<name>A0ABU5VYC5_9BACT</name>
<protein>
    <submittedName>
        <fullName evidence="1">Uncharacterized protein</fullName>
    </submittedName>
</protein>
<comment type="caution">
    <text evidence="1">The sequence shown here is derived from an EMBL/GenBank/DDBJ whole genome shotgun (WGS) entry which is preliminary data.</text>
</comment>
<evidence type="ECO:0000313" key="1">
    <source>
        <dbReference type="EMBL" id="MEA9357957.1"/>
    </source>
</evidence>
<keyword evidence="2" id="KW-1185">Reference proteome</keyword>
<evidence type="ECO:0000313" key="2">
    <source>
        <dbReference type="Proteomes" id="UP001302274"/>
    </source>
</evidence>